<evidence type="ECO:0000256" key="5">
    <source>
        <dbReference type="PIRSR" id="PIRSR606689-1"/>
    </source>
</evidence>
<dbReference type="InterPro" id="IPR006073">
    <property type="entry name" value="GTP-bd"/>
</dbReference>
<dbReference type="InterPro" id="IPR006689">
    <property type="entry name" value="Small_GTPase_ARF/SAR"/>
</dbReference>
<feature type="binding site" evidence="5">
    <location>
        <begin position="170"/>
        <end position="173"/>
    </location>
    <ligand>
        <name>GTP</name>
        <dbReference type="ChEBI" id="CHEBI:37565"/>
    </ligand>
</feature>
<sequence length="225" mass="25154">MWNVDSRTLAISLSVGGLVAGIVYLWYQKQRTLVKEVDEGFLDEKECGEPLPKKVIVVGLDNAGKSCLLSALSSEDNFSTDTEPTKEFNVVAISNKHKADLQLWEITSCCVVGGAKEMRKNWCNFLQDTDILVYVIDSSDRKRFPDCYTEMHQLLGDERLKDKPILVVSNKQDSPSAASVLQIREALGLEDVKHHRVQIVETSIRPPPHSIVGVSQVLEFIVNNL</sequence>
<dbReference type="SMART" id="SM00177">
    <property type="entry name" value="ARF"/>
    <property type="match status" value="1"/>
</dbReference>
<dbReference type="AlphaFoldDB" id="A0A7J7J8X7"/>
<feature type="transmembrane region" description="Helical" evidence="7">
    <location>
        <begin position="6"/>
        <end position="27"/>
    </location>
</feature>
<feature type="binding site" evidence="6">
    <location>
        <position position="85"/>
    </location>
    <ligand>
        <name>Mg(2+)</name>
        <dbReference type="ChEBI" id="CHEBI:18420"/>
    </ligand>
</feature>
<keyword evidence="7" id="KW-0812">Transmembrane</keyword>
<dbReference type="Proteomes" id="UP000593567">
    <property type="component" value="Unassembled WGS sequence"/>
</dbReference>
<evidence type="ECO:0000256" key="3">
    <source>
        <dbReference type="ARBA" id="ARBA00022741"/>
    </source>
</evidence>
<evidence type="ECO:0000256" key="4">
    <source>
        <dbReference type="ARBA" id="ARBA00023134"/>
    </source>
</evidence>
<keyword evidence="2" id="KW-0519">Myristate</keyword>
<accession>A0A7J7J8X7</accession>
<evidence type="ECO:0000313" key="8">
    <source>
        <dbReference type="EMBL" id="KAF6022493.1"/>
    </source>
</evidence>
<proteinExistence type="inferred from homology"/>
<dbReference type="Pfam" id="PF00025">
    <property type="entry name" value="Arf"/>
    <property type="match status" value="1"/>
</dbReference>
<dbReference type="GO" id="GO:0005525">
    <property type="term" value="F:GTP binding"/>
    <property type="evidence" value="ECO:0007669"/>
    <property type="project" value="UniProtKB-KW"/>
</dbReference>
<keyword evidence="9" id="KW-1185">Reference proteome</keyword>
<organism evidence="8 9">
    <name type="scientific">Bugula neritina</name>
    <name type="common">Brown bryozoan</name>
    <name type="synonym">Sertularia neritina</name>
    <dbReference type="NCBI Taxonomy" id="10212"/>
    <lineage>
        <taxon>Eukaryota</taxon>
        <taxon>Metazoa</taxon>
        <taxon>Spiralia</taxon>
        <taxon>Lophotrochozoa</taxon>
        <taxon>Bryozoa</taxon>
        <taxon>Gymnolaemata</taxon>
        <taxon>Cheilostomatida</taxon>
        <taxon>Flustrina</taxon>
        <taxon>Buguloidea</taxon>
        <taxon>Bugulidae</taxon>
        <taxon>Bugula</taxon>
    </lineage>
</organism>
<dbReference type="InterPro" id="IPR044612">
    <property type="entry name" value="ARL2/3"/>
</dbReference>
<keyword evidence="6" id="KW-0479">Metal-binding</keyword>
<dbReference type="PROSITE" id="PS51417">
    <property type="entry name" value="ARF"/>
    <property type="match status" value="1"/>
</dbReference>
<dbReference type="PANTHER" id="PTHR45697">
    <property type="entry name" value="ADP-RIBOSYLATION FACTOR-LIKE PROTEIN 2-RELATED"/>
    <property type="match status" value="1"/>
</dbReference>
<comment type="caution">
    <text evidence="8">The sequence shown here is derived from an EMBL/GenBank/DDBJ whole genome shotgun (WGS) entry which is preliminary data.</text>
</comment>
<dbReference type="SUPFAM" id="SSF52540">
    <property type="entry name" value="P-loop containing nucleoside triphosphate hydrolases"/>
    <property type="match status" value="1"/>
</dbReference>
<feature type="binding site" evidence="5">
    <location>
        <position position="114"/>
    </location>
    <ligand>
        <name>GTP</name>
        <dbReference type="ChEBI" id="CHEBI:37565"/>
    </ligand>
</feature>
<evidence type="ECO:0000256" key="6">
    <source>
        <dbReference type="PIRSR" id="PIRSR606689-2"/>
    </source>
</evidence>
<reference evidence="8" key="1">
    <citation type="submission" date="2020-06" db="EMBL/GenBank/DDBJ databases">
        <title>Draft genome of Bugula neritina, a colonial animal packing powerful symbionts and potential medicines.</title>
        <authorList>
            <person name="Rayko M."/>
        </authorList>
    </citation>
    <scope>NUCLEOTIDE SEQUENCE [LARGE SCALE GENOMIC DNA]</scope>
    <source>
        <strain evidence="8">Kwan_BN1</strain>
    </source>
</reference>
<keyword evidence="3 5" id="KW-0547">Nucleotide-binding</keyword>
<keyword evidence="4 5" id="KW-0342">GTP-binding</keyword>
<keyword evidence="6" id="KW-0460">Magnesium</keyword>
<dbReference type="GO" id="GO:0003924">
    <property type="term" value="F:GTPase activity"/>
    <property type="evidence" value="ECO:0007669"/>
    <property type="project" value="InterPro"/>
</dbReference>
<comment type="similarity">
    <text evidence="1">Belongs to the small GTPase superfamily. Arf family.</text>
</comment>
<evidence type="ECO:0008006" key="10">
    <source>
        <dbReference type="Google" id="ProtNLM"/>
    </source>
</evidence>
<feature type="binding site" evidence="6">
    <location>
        <position position="66"/>
    </location>
    <ligand>
        <name>Mg(2+)</name>
        <dbReference type="ChEBI" id="CHEBI:18420"/>
    </ligand>
</feature>
<dbReference type="SMART" id="SM00178">
    <property type="entry name" value="SAR"/>
    <property type="match status" value="1"/>
</dbReference>
<dbReference type="Gene3D" id="3.40.50.300">
    <property type="entry name" value="P-loop containing nucleotide triphosphate hydrolases"/>
    <property type="match status" value="1"/>
</dbReference>
<dbReference type="GO" id="GO:0046872">
    <property type="term" value="F:metal ion binding"/>
    <property type="evidence" value="ECO:0007669"/>
    <property type="project" value="UniProtKB-KW"/>
</dbReference>
<protein>
    <recommendedName>
        <fullName evidence="10">ADP-ribosylation factor-like protein 3</fullName>
    </recommendedName>
</protein>
<dbReference type="EMBL" id="VXIV02002845">
    <property type="protein sequence ID" value="KAF6022493.1"/>
    <property type="molecule type" value="Genomic_DNA"/>
</dbReference>
<name>A0A7J7J8X7_BUGNE</name>
<keyword evidence="7" id="KW-1133">Transmembrane helix</keyword>
<evidence type="ECO:0000256" key="2">
    <source>
        <dbReference type="ARBA" id="ARBA00022707"/>
    </source>
</evidence>
<dbReference type="InterPro" id="IPR027417">
    <property type="entry name" value="P-loop_NTPase"/>
</dbReference>
<gene>
    <name evidence="8" type="ORF">EB796_019207</name>
</gene>
<keyword evidence="2" id="KW-0449">Lipoprotein</keyword>
<feature type="binding site" evidence="5">
    <location>
        <begin position="59"/>
        <end position="66"/>
    </location>
    <ligand>
        <name>GTP</name>
        <dbReference type="ChEBI" id="CHEBI:37565"/>
    </ligand>
</feature>
<keyword evidence="7" id="KW-0472">Membrane</keyword>
<evidence type="ECO:0000313" key="9">
    <source>
        <dbReference type="Proteomes" id="UP000593567"/>
    </source>
</evidence>
<evidence type="ECO:0000256" key="7">
    <source>
        <dbReference type="SAM" id="Phobius"/>
    </source>
</evidence>
<dbReference type="OrthoDB" id="25466at2759"/>
<evidence type="ECO:0000256" key="1">
    <source>
        <dbReference type="ARBA" id="ARBA00010290"/>
    </source>
</evidence>
<dbReference type="PRINTS" id="PR00326">
    <property type="entry name" value="GTP1OBG"/>
</dbReference>